<dbReference type="Gene3D" id="2.60.120.260">
    <property type="entry name" value="Galactose-binding domain-like"/>
    <property type="match status" value="1"/>
</dbReference>
<dbReference type="GO" id="GO:0005615">
    <property type="term" value="C:extracellular space"/>
    <property type="evidence" value="ECO:0007669"/>
    <property type="project" value="TreeGrafter"/>
</dbReference>
<evidence type="ECO:0000256" key="3">
    <source>
        <dbReference type="ARBA" id="ARBA00022525"/>
    </source>
</evidence>
<evidence type="ECO:0000256" key="11">
    <source>
        <dbReference type="ARBA" id="ARBA00022889"/>
    </source>
</evidence>
<dbReference type="GO" id="GO:0008236">
    <property type="term" value="F:serine-type peptidase activity"/>
    <property type="evidence" value="ECO:0007669"/>
    <property type="project" value="UniProtKB-KW"/>
</dbReference>
<name>A0A4W5PBQ1_9TELE</name>
<evidence type="ECO:0000256" key="8">
    <source>
        <dbReference type="ARBA" id="ARBA00022825"/>
    </source>
</evidence>
<dbReference type="InterPro" id="IPR034968">
    <property type="entry name" value="Reelin"/>
</dbReference>
<keyword evidence="5" id="KW-0645">Protease</keyword>
<evidence type="ECO:0000256" key="14">
    <source>
        <dbReference type="ARBA" id="ARBA00044961"/>
    </source>
</evidence>
<keyword evidence="10" id="KW-0106">Calcium</keyword>
<reference evidence="16" key="3">
    <citation type="submission" date="2025-09" db="UniProtKB">
        <authorList>
            <consortium name="Ensembl"/>
        </authorList>
    </citation>
    <scope>IDENTIFICATION</scope>
</reference>
<keyword evidence="9" id="KW-0862">Zinc</keyword>
<dbReference type="GO" id="GO:0043005">
    <property type="term" value="C:neuron projection"/>
    <property type="evidence" value="ECO:0007669"/>
    <property type="project" value="TreeGrafter"/>
</dbReference>
<evidence type="ECO:0000256" key="12">
    <source>
        <dbReference type="ARBA" id="ARBA00023773"/>
    </source>
</evidence>
<keyword evidence="2" id="KW-0217">Developmental protein</keyword>
<evidence type="ECO:0000256" key="4">
    <source>
        <dbReference type="ARBA" id="ARBA00022530"/>
    </source>
</evidence>
<keyword evidence="8" id="KW-0720">Serine protease</keyword>
<dbReference type="PANTHER" id="PTHR11841">
    <property type="entry name" value="REELIN"/>
    <property type="match status" value="1"/>
</dbReference>
<dbReference type="Proteomes" id="UP000314982">
    <property type="component" value="Unassembled WGS sequence"/>
</dbReference>
<reference evidence="16" key="2">
    <citation type="submission" date="2025-08" db="UniProtKB">
        <authorList>
            <consortium name="Ensembl"/>
        </authorList>
    </citation>
    <scope>IDENTIFICATION</scope>
</reference>
<dbReference type="GO" id="GO:0007417">
    <property type="term" value="P:central nervous system development"/>
    <property type="evidence" value="ECO:0007669"/>
    <property type="project" value="InterPro"/>
</dbReference>
<dbReference type="Ensembl" id="ENSHHUT00000062894.1">
    <property type="protein sequence ID" value="ENSHHUP00000060822.1"/>
    <property type="gene ID" value="ENSHHUG00000036056.1"/>
</dbReference>
<keyword evidence="7" id="KW-0378">Hydrolase</keyword>
<evidence type="ECO:0000256" key="5">
    <source>
        <dbReference type="ARBA" id="ARBA00022670"/>
    </source>
</evidence>
<evidence type="ECO:0000256" key="10">
    <source>
        <dbReference type="ARBA" id="ARBA00022837"/>
    </source>
</evidence>
<evidence type="ECO:0000256" key="1">
    <source>
        <dbReference type="ARBA" id="ARBA00004498"/>
    </source>
</evidence>
<dbReference type="GO" id="GO:0007155">
    <property type="term" value="P:cell adhesion"/>
    <property type="evidence" value="ECO:0007669"/>
    <property type="project" value="UniProtKB-KW"/>
</dbReference>
<reference evidence="17" key="1">
    <citation type="submission" date="2018-06" db="EMBL/GenBank/DDBJ databases">
        <title>Genome assembly of Danube salmon.</title>
        <authorList>
            <person name="Macqueen D.J."/>
            <person name="Gundappa M.K."/>
        </authorList>
    </citation>
    <scope>NUCLEOTIDE SEQUENCE [LARGE SCALE GENOMIC DNA]</scope>
</reference>
<sequence length="251" mass="27657">DCDKQCVAFSCVTVCFPVEQDSCVPAVASPTELAEGFESKLSPLWQSLSGGQIGGGCGTISEGKALYFSSSGKRQALTVPLDTTNTRLVQFYIRIGGKNVGPTCTRPRSRNEGVIVQFSTNNGVQWQFLRELDFGSFLEPQVVTIELPPAAKTPYTVFRWWQPQQGKHSAQWALDDVLIGMNDSSRTGFHDKFAGTSPLRHNWYRVQGGEVTVDCLSLDTALSFYSDATDSESSYCVHTHTNKHTHTHTHT</sequence>
<evidence type="ECO:0000256" key="15">
    <source>
        <dbReference type="ARBA" id="ARBA00046064"/>
    </source>
</evidence>
<evidence type="ECO:0000256" key="13">
    <source>
        <dbReference type="ARBA" id="ARBA00023900"/>
    </source>
</evidence>
<dbReference type="GO" id="GO:0070325">
    <property type="term" value="F:lipoprotein particle receptor binding"/>
    <property type="evidence" value="ECO:0007669"/>
    <property type="project" value="InterPro"/>
</dbReference>
<comment type="function">
    <text evidence="15">Extracellular matrix serine protease secreted by pioneer neurons that plays a role in layering of neurons in the cerebral cortex and cerebellum by coordinating cell positioning during neurodevelopment. Regulates microtubule function in neurons and neuronal migration. Binding to the extracellular domains of lipoprotein receptors VLDLR and LRP8/APOER2 induces tyrosine phosphorylation of DAB1 and modulation of TAU phosphorylation. Affects migration of sympathetic preganglionic neurons in the spinal cord, where it seems to act as a barrier to neuronal migration. Enzymatic activity is important for the modulation of cell adhesion.</text>
</comment>
<comment type="subunit">
    <text evidence="14">Oligomer of disulfide-linked homodimers.</text>
</comment>
<evidence type="ECO:0000313" key="17">
    <source>
        <dbReference type="Proteomes" id="UP000314982"/>
    </source>
</evidence>
<proteinExistence type="inferred from homology"/>
<comment type="subcellular location">
    <subcellularLocation>
        <location evidence="1">Secreted</location>
        <location evidence="1">Extracellular space</location>
        <location evidence="1">Extracellular matrix</location>
    </subcellularLocation>
</comment>
<evidence type="ECO:0000313" key="16">
    <source>
        <dbReference type="Ensembl" id="ENSHHUP00000060822.1"/>
    </source>
</evidence>
<dbReference type="STRING" id="62062.ENSHHUP00000060822"/>
<keyword evidence="17" id="KW-1185">Reference proteome</keyword>
<dbReference type="AlphaFoldDB" id="A0A4W5PBQ1"/>
<keyword evidence="3" id="KW-0964">Secreted</keyword>
<keyword evidence="4" id="KW-0272">Extracellular matrix</keyword>
<dbReference type="Pfam" id="PF21471">
    <property type="entry name" value="Reelin_subrepeat-B"/>
    <property type="match status" value="1"/>
</dbReference>
<evidence type="ECO:0000256" key="2">
    <source>
        <dbReference type="ARBA" id="ARBA00022473"/>
    </source>
</evidence>
<keyword evidence="11" id="KW-0130">Cell adhesion</keyword>
<comment type="similarity">
    <text evidence="12">Belongs to the reelin family.</text>
</comment>
<dbReference type="GO" id="GO:0046872">
    <property type="term" value="F:metal ion binding"/>
    <property type="evidence" value="ECO:0007669"/>
    <property type="project" value="UniProtKB-KW"/>
</dbReference>
<keyword evidence="6" id="KW-0479">Metal-binding</keyword>
<dbReference type="FunFam" id="2.60.120.260:FF:000041">
    <property type="entry name" value="Reelin"/>
    <property type="match status" value="1"/>
</dbReference>
<organism evidence="16 17">
    <name type="scientific">Hucho hucho</name>
    <name type="common">huchen</name>
    <dbReference type="NCBI Taxonomy" id="62062"/>
    <lineage>
        <taxon>Eukaryota</taxon>
        <taxon>Metazoa</taxon>
        <taxon>Chordata</taxon>
        <taxon>Craniata</taxon>
        <taxon>Vertebrata</taxon>
        <taxon>Euteleostomi</taxon>
        <taxon>Actinopterygii</taxon>
        <taxon>Neopterygii</taxon>
        <taxon>Teleostei</taxon>
        <taxon>Protacanthopterygii</taxon>
        <taxon>Salmoniformes</taxon>
        <taxon>Salmonidae</taxon>
        <taxon>Salmoninae</taxon>
        <taxon>Hucho</taxon>
    </lineage>
</organism>
<dbReference type="GO" id="GO:0006508">
    <property type="term" value="P:proteolysis"/>
    <property type="evidence" value="ECO:0007669"/>
    <property type="project" value="UniProtKB-KW"/>
</dbReference>
<dbReference type="InterPro" id="IPR049419">
    <property type="entry name" value="Reelin_subrepeat-B"/>
</dbReference>
<protein>
    <recommendedName>
        <fullName evidence="13">Reelin</fullName>
    </recommendedName>
</protein>
<accession>A0A4W5PBQ1</accession>
<evidence type="ECO:0000256" key="6">
    <source>
        <dbReference type="ARBA" id="ARBA00022723"/>
    </source>
</evidence>
<dbReference type="GO" id="GO:0001764">
    <property type="term" value="P:neuron migration"/>
    <property type="evidence" value="ECO:0007669"/>
    <property type="project" value="InterPro"/>
</dbReference>
<dbReference type="GeneTree" id="ENSGT00580000081623"/>
<evidence type="ECO:0000256" key="7">
    <source>
        <dbReference type="ARBA" id="ARBA00022801"/>
    </source>
</evidence>
<evidence type="ECO:0000256" key="9">
    <source>
        <dbReference type="ARBA" id="ARBA00022833"/>
    </source>
</evidence>
<dbReference type="PANTHER" id="PTHR11841:SF1">
    <property type="entry name" value="REELIN"/>
    <property type="match status" value="1"/>
</dbReference>